<evidence type="ECO:0000256" key="4">
    <source>
        <dbReference type="ARBA" id="ARBA00022692"/>
    </source>
</evidence>
<dbReference type="SUPFAM" id="SSF111369">
    <property type="entry name" value="HlyD-like secretion proteins"/>
    <property type="match status" value="2"/>
</dbReference>
<evidence type="ECO:0000256" key="2">
    <source>
        <dbReference type="ARBA" id="ARBA00009477"/>
    </source>
</evidence>
<proteinExistence type="inferred from homology"/>
<dbReference type="InterPro" id="IPR050739">
    <property type="entry name" value="MFP"/>
</dbReference>
<organism evidence="9 10">
    <name type="scientific">Endobacterium cereale</name>
    <dbReference type="NCBI Taxonomy" id="2663029"/>
    <lineage>
        <taxon>Bacteria</taxon>
        <taxon>Pseudomonadati</taxon>
        <taxon>Pseudomonadota</taxon>
        <taxon>Alphaproteobacteria</taxon>
        <taxon>Hyphomicrobiales</taxon>
        <taxon>Rhizobiaceae</taxon>
        <taxon>Endobacterium</taxon>
    </lineage>
</organism>
<dbReference type="Pfam" id="PF26002">
    <property type="entry name" value="Beta-barrel_AprE"/>
    <property type="match status" value="1"/>
</dbReference>
<dbReference type="GO" id="GO:0009306">
    <property type="term" value="P:protein secretion"/>
    <property type="evidence" value="ECO:0007669"/>
    <property type="project" value="InterPro"/>
</dbReference>
<evidence type="ECO:0000259" key="8">
    <source>
        <dbReference type="Pfam" id="PF26002"/>
    </source>
</evidence>
<comment type="caution">
    <text evidence="9">The sequence shown here is derived from an EMBL/GenBank/DDBJ whole genome shotgun (WGS) entry which is preliminary data.</text>
</comment>
<evidence type="ECO:0000313" key="10">
    <source>
        <dbReference type="Proteomes" id="UP000435138"/>
    </source>
</evidence>
<keyword evidence="3" id="KW-0813">Transport</keyword>
<feature type="coiled-coil region" evidence="7">
    <location>
        <begin position="193"/>
        <end position="235"/>
    </location>
</feature>
<dbReference type="PROSITE" id="PS00543">
    <property type="entry name" value="HLYD_FAMILY"/>
    <property type="match status" value="1"/>
</dbReference>
<feature type="domain" description="AprE-like beta-barrel" evidence="8">
    <location>
        <begin position="284"/>
        <end position="376"/>
    </location>
</feature>
<dbReference type="PANTHER" id="PTHR30386:SF26">
    <property type="entry name" value="TRANSPORT PROTEIN COMB"/>
    <property type="match status" value="1"/>
</dbReference>
<gene>
    <name evidence="9" type="ORF">GAO09_09625</name>
</gene>
<evidence type="ECO:0000256" key="5">
    <source>
        <dbReference type="ARBA" id="ARBA00022989"/>
    </source>
</evidence>
<dbReference type="PANTHER" id="PTHR30386">
    <property type="entry name" value="MEMBRANE FUSION SUBUNIT OF EMRAB-TOLC MULTIDRUG EFFLUX PUMP"/>
    <property type="match status" value="1"/>
</dbReference>
<evidence type="ECO:0000256" key="6">
    <source>
        <dbReference type="ARBA" id="ARBA00023136"/>
    </source>
</evidence>
<sequence length="398" mass="43461">MAAFFQQPELESWQHGGDDSVKLTRAKRVVLVLTLLLSTGLIWANYAVLDEVSTGTGRVVPISKEQVVQSLEGGIVSKLEVRENQIVEAGQMIAQFDPAITQSGVGEASAKYRAALASAARLIAEVNDQPLSFPDELQDEPALIASETQLYEARQRNLQETLSWIDKSVALAKKELAVNQELSGIGAASTVEILRLEQQLAQLELKKVETSAQYIVQAREELSKANAEVNSLRSVVAGRRDSLSRLTVRSPVRGIVKNIEVSTIGGVVPPNGKLMDIIPLGDQLLVEARISPRDIAFIHPDQRATVKITAYDYSIYGALEGKVIAISPDTIQDEVDPEVYYYRVFVQTDSDALIGKAGQRNPIAPGMIATVDIDTGEKTVLDYLIKPFNKAGEALRER</sequence>
<evidence type="ECO:0000313" key="9">
    <source>
        <dbReference type="EMBL" id="MQY46307.1"/>
    </source>
</evidence>
<comment type="subcellular location">
    <subcellularLocation>
        <location evidence="1">Membrane</location>
        <topology evidence="1">Single-pass membrane protein</topology>
    </subcellularLocation>
</comment>
<comment type="similarity">
    <text evidence="2">Belongs to the membrane fusion protein (MFP) (TC 8.A.1) family.</text>
</comment>
<reference evidence="9 10" key="1">
    <citation type="submission" date="2019-11" db="EMBL/GenBank/DDBJ databases">
        <title>Genome analysis of Rhizobacterium cereale a novel genus and species isolated from maize roots in North Spain.</title>
        <authorList>
            <person name="Menendez E."/>
            <person name="Flores-Felix J.D."/>
            <person name="Ramirez-Bahena M.-H."/>
            <person name="Igual J.M."/>
            <person name="Garcia-Fraile P."/>
            <person name="Peix A."/>
            <person name="Velazquez E."/>
        </authorList>
    </citation>
    <scope>NUCLEOTIDE SEQUENCE [LARGE SCALE GENOMIC DNA]</scope>
    <source>
        <strain evidence="9 10">RZME27</strain>
    </source>
</reference>
<keyword evidence="10" id="KW-1185">Reference proteome</keyword>
<evidence type="ECO:0000256" key="1">
    <source>
        <dbReference type="ARBA" id="ARBA00004167"/>
    </source>
</evidence>
<keyword evidence="6" id="KW-0472">Membrane</keyword>
<dbReference type="Gene3D" id="2.40.30.170">
    <property type="match status" value="1"/>
</dbReference>
<dbReference type="PRINTS" id="PR01490">
    <property type="entry name" value="RTXTOXIND"/>
</dbReference>
<keyword evidence="4" id="KW-0812">Transmembrane</keyword>
<evidence type="ECO:0000256" key="3">
    <source>
        <dbReference type="ARBA" id="ARBA00022448"/>
    </source>
</evidence>
<dbReference type="InterPro" id="IPR006144">
    <property type="entry name" value="Secretion_HlyD_CS"/>
</dbReference>
<accession>A0A6A8A8T1</accession>
<keyword evidence="7" id="KW-0175">Coiled coil</keyword>
<keyword evidence="5" id="KW-1133">Transmembrane helix</keyword>
<protein>
    <submittedName>
        <fullName evidence="9">HlyD family efflux transporter periplasmic adaptor subunit</fullName>
    </submittedName>
</protein>
<dbReference type="Proteomes" id="UP000435138">
    <property type="component" value="Unassembled WGS sequence"/>
</dbReference>
<name>A0A6A8A8T1_9HYPH</name>
<dbReference type="EMBL" id="WIXI01000040">
    <property type="protein sequence ID" value="MQY46307.1"/>
    <property type="molecule type" value="Genomic_DNA"/>
</dbReference>
<dbReference type="RefSeq" id="WP_153353796.1">
    <property type="nucleotide sequence ID" value="NZ_JAYKOO010000022.1"/>
</dbReference>
<dbReference type="GO" id="GO:0016020">
    <property type="term" value="C:membrane"/>
    <property type="evidence" value="ECO:0007669"/>
    <property type="project" value="UniProtKB-SubCell"/>
</dbReference>
<dbReference type="AlphaFoldDB" id="A0A6A8A8T1"/>
<dbReference type="InterPro" id="IPR058982">
    <property type="entry name" value="Beta-barrel_AprE"/>
</dbReference>
<evidence type="ECO:0000256" key="7">
    <source>
        <dbReference type="SAM" id="Coils"/>
    </source>
</evidence>